<evidence type="ECO:0000256" key="1">
    <source>
        <dbReference type="SAM" id="MobiDB-lite"/>
    </source>
</evidence>
<keyword evidence="2" id="KW-0418">Kinase</keyword>
<keyword evidence="2" id="KW-0808">Transferase</keyword>
<dbReference type="EMBL" id="ML742071">
    <property type="protein sequence ID" value="KAE8151418.1"/>
    <property type="molecule type" value="Genomic_DNA"/>
</dbReference>
<dbReference type="AlphaFoldDB" id="A0A5N6TYG0"/>
<name>A0A5N6TYG0_ASPAV</name>
<dbReference type="InterPro" id="IPR011009">
    <property type="entry name" value="Kinase-like_dom_sf"/>
</dbReference>
<reference evidence="2 3" key="1">
    <citation type="submission" date="2019-04" db="EMBL/GenBank/DDBJ databases">
        <title>Friends and foes A comparative genomics study of 23 Aspergillus species from section Flavi.</title>
        <authorList>
            <consortium name="DOE Joint Genome Institute"/>
            <person name="Kjaerbolling I."/>
            <person name="Vesth T."/>
            <person name="Frisvad J.C."/>
            <person name="Nybo J.L."/>
            <person name="Theobald S."/>
            <person name="Kildgaard S."/>
            <person name="Isbrandt T."/>
            <person name="Kuo A."/>
            <person name="Sato A."/>
            <person name="Lyhne E.K."/>
            <person name="Kogle M.E."/>
            <person name="Wiebenga A."/>
            <person name="Kun R.S."/>
            <person name="Lubbers R.J."/>
            <person name="Makela M.R."/>
            <person name="Barry K."/>
            <person name="Chovatia M."/>
            <person name="Clum A."/>
            <person name="Daum C."/>
            <person name="Haridas S."/>
            <person name="He G."/>
            <person name="LaButti K."/>
            <person name="Lipzen A."/>
            <person name="Mondo S."/>
            <person name="Riley R."/>
            <person name="Salamov A."/>
            <person name="Simmons B.A."/>
            <person name="Magnuson J.K."/>
            <person name="Henrissat B."/>
            <person name="Mortensen U.H."/>
            <person name="Larsen T.O."/>
            <person name="Devries R.P."/>
            <person name="Grigoriev I.V."/>
            <person name="Machida M."/>
            <person name="Baker S.E."/>
            <person name="Andersen M.R."/>
        </authorList>
    </citation>
    <scope>NUCLEOTIDE SEQUENCE [LARGE SCALE GENOMIC DNA]</scope>
    <source>
        <strain evidence="2 3">IBT 18842</strain>
    </source>
</reference>
<dbReference type="PANTHER" id="PTHR36091">
    <property type="entry name" value="ALTERED INHERITANCE OF MITOCHONDRIA PROTEIN 9, MITOCHONDRIAL"/>
    <property type="match status" value="1"/>
</dbReference>
<dbReference type="OrthoDB" id="10003767at2759"/>
<dbReference type="GO" id="GO:0016301">
    <property type="term" value="F:kinase activity"/>
    <property type="evidence" value="ECO:0007669"/>
    <property type="project" value="UniProtKB-KW"/>
</dbReference>
<organism evidence="2 3">
    <name type="scientific">Aspergillus avenaceus</name>
    <dbReference type="NCBI Taxonomy" id="36643"/>
    <lineage>
        <taxon>Eukaryota</taxon>
        <taxon>Fungi</taxon>
        <taxon>Dikarya</taxon>
        <taxon>Ascomycota</taxon>
        <taxon>Pezizomycotina</taxon>
        <taxon>Eurotiomycetes</taxon>
        <taxon>Eurotiomycetidae</taxon>
        <taxon>Eurotiales</taxon>
        <taxon>Aspergillaceae</taxon>
        <taxon>Aspergillus</taxon>
        <taxon>Aspergillus subgen. Circumdati</taxon>
    </lineage>
</organism>
<sequence length="523" mass="60486">MLRLKPPKNLQLFTMINPSISCNAGKRDLFAYTTGRYLFNEKLRFEERYVEFNIEALEMVAAKSVGREKVVNTRKLAEGGFNGVFVLTMDDGSEVIAKIPYPLTVPKTLTTESEVATLEFLRTKGIPVPQVFTYSSSSDNAVGTENIVMEKAAGQPLDCRWFELTPKERVRLVTSCIDIERKLFSIPFGSYGSIYYTSTLPPNMRSELYRTSHDGRFCIGPSADYTFWRGKRALHELNRGPWRDPRDYVRSVGQRELEWTSKYGKPLRNDFPHNSIVEGEISPEVYVGLLNKFILMSPHILPEDREHPMNMPTMRHPDLNPSNIFVTDSCEVSSPKDLEKPSLPDDYATLSPQEQSQADELHRRRMLFYLYMVFNGKDNTAHLEALRYPLLSLRQHAVDRAGRQWSGNVITLKGALIRLAENWQQLFTDGMKPTKCPVSFNKAEIKEFYRVEENWLKATVLLQYWKSLLDDPGEDGWVRHESYDTVMKINKELKEEWLAEAEDEEDYKSVDLFWPFQDHEEVD</sequence>
<protein>
    <submittedName>
        <fullName evidence="2">Kinase-like domain-containing protein</fullName>
    </submittedName>
</protein>
<accession>A0A5N6TYG0</accession>
<dbReference type="SUPFAM" id="SSF56112">
    <property type="entry name" value="Protein kinase-like (PK-like)"/>
    <property type="match status" value="1"/>
</dbReference>
<dbReference type="InterPro" id="IPR051035">
    <property type="entry name" value="Mito_inheritance_9"/>
</dbReference>
<evidence type="ECO:0000313" key="2">
    <source>
        <dbReference type="EMBL" id="KAE8151418.1"/>
    </source>
</evidence>
<keyword evidence="3" id="KW-1185">Reference proteome</keyword>
<feature type="compositionally biased region" description="Basic and acidic residues" evidence="1">
    <location>
        <begin position="334"/>
        <end position="343"/>
    </location>
</feature>
<gene>
    <name evidence="2" type="ORF">BDV25DRAFT_171454</name>
</gene>
<dbReference type="Proteomes" id="UP000325780">
    <property type="component" value="Unassembled WGS sequence"/>
</dbReference>
<proteinExistence type="predicted"/>
<dbReference type="PANTHER" id="PTHR36091:SF2">
    <property type="entry name" value="AMINOGLYCOSIDE PHOSPHOTRANSFERASE DOMAIN-CONTAINING PROTEIN"/>
    <property type="match status" value="1"/>
</dbReference>
<evidence type="ECO:0000313" key="3">
    <source>
        <dbReference type="Proteomes" id="UP000325780"/>
    </source>
</evidence>
<dbReference type="Gene3D" id="3.30.200.20">
    <property type="entry name" value="Phosphorylase Kinase, domain 1"/>
    <property type="match status" value="1"/>
</dbReference>
<dbReference type="GO" id="GO:0005739">
    <property type="term" value="C:mitochondrion"/>
    <property type="evidence" value="ECO:0007669"/>
    <property type="project" value="TreeGrafter"/>
</dbReference>
<feature type="region of interest" description="Disordered" evidence="1">
    <location>
        <begin position="331"/>
        <end position="357"/>
    </location>
</feature>